<dbReference type="InterPro" id="IPR027417">
    <property type="entry name" value="P-loop_NTPase"/>
</dbReference>
<dbReference type="EMBL" id="CACVKT020001709">
    <property type="protein sequence ID" value="CAC5370507.1"/>
    <property type="molecule type" value="Genomic_DNA"/>
</dbReference>
<dbReference type="Pfam" id="PF08477">
    <property type="entry name" value="Roc"/>
    <property type="match status" value="1"/>
</dbReference>
<proteinExistence type="predicted"/>
<evidence type="ECO:0000259" key="2">
    <source>
        <dbReference type="Pfam" id="PF07679"/>
    </source>
</evidence>
<feature type="compositionally biased region" description="Basic and acidic residues" evidence="1">
    <location>
        <begin position="215"/>
        <end position="233"/>
    </location>
</feature>
<dbReference type="AlphaFoldDB" id="A0A6J8AMQ9"/>
<dbReference type="SUPFAM" id="SSF48726">
    <property type="entry name" value="Immunoglobulin"/>
    <property type="match status" value="1"/>
</dbReference>
<dbReference type="InterPro" id="IPR013783">
    <property type="entry name" value="Ig-like_fold"/>
</dbReference>
<sequence length="403" mass="45560">MEGEKISFECEADIPYPVEWFKDDVLLKPSARLKIETLNGNVHKLTILQTTSDDKGKYSIKMKDISSSADLVVKVLPESINRLEEGDKNRYIQLLQSSETEKRYFVRIMIVGKESVGKTCLLRRLLMESTDGVTSTDGVDIVVRRCKIDINDGNWIIGKDISDDRVDRIQRAILQRKSKKNEKSDKKESSKSQDSKKYGPTEVVENSNTESNKFANDKSRYPVLQDRNHEDISNKSSTILSEIKPSTSLHRTNADVTSKINISRHENVSTSTNDTADNTKTFDNIDTIDNKFSGNVKDNENVTNTETMNNLKDKDKKNSLVMPQDLMSSVFTTSTSNITSNRYALCGLWDFAGQKEFYATHQAFLTNNAIYLVVVDMTEDISIDGTKRKIFADFQNVGGKKVN</sequence>
<feature type="region of interest" description="Disordered" evidence="1">
    <location>
        <begin position="174"/>
        <end position="258"/>
    </location>
</feature>
<feature type="compositionally biased region" description="Basic and acidic residues" evidence="1">
    <location>
        <begin position="181"/>
        <end position="199"/>
    </location>
</feature>
<dbReference type="Proteomes" id="UP000507470">
    <property type="component" value="Unassembled WGS sequence"/>
</dbReference>
<accession>A0A6J8AMQ9</accession>
<protein>
    <recommendedName>
        <fullName evidence="2">Immunoglobulin I-set domain-containing protein</fullName>
    </recommendedName>
</protein>
<dbReference type="Pfam" id="PF07679">
    <property type="entry name" value="I-set"/>
    <property type="match status" value="1"/>
</dbReference>
<gene>
    <name evidence="3" type="ORF">MCOR_9321</name>
</gene>
<dbReference type="OrthoDB" id="10252328at2759"/>
<dbReference type="InterPro" id="IPR013098">
    <property type="entry name" value="Ig_I-set"/>
</dbReference>
<evidence type="ECO:0000313" key="3">
    <source>
        <dbReference type="EMBL" id="CAC5370507.1"/>
    </source>
</evidence>
<keyword evidence="4" id="KW-1185">Reference proteome</keyword>
<dbReference type="Gene3D" id="3.40.50.300">
    <property type="entry name" value="P-loop containing nucleotide triphosphate hydrolases"/>
    <property type="match status" value="2"/>
</dbReference>
<dbReference type="InterPro" id="IPR036179">
    <property type="entry name" value="Ig-like_dom_sf"/>
</dbReference>
<organism evidence="3 4">
    <name type="scientific">Mytilus coruscus</name>
    <name type="common">Sea mussel</name>
    <dbReference type="NCBI Taxonomy" id="42192"/>
    <lineage>
        <taxon>Eukaryota</taxon>
        <taxon>Metazoa</taxon>
        <taxon>Spiralia</taxon>
        <taxon>Lophotrochozoa</taxon>
        <taxon>Mollusca</taxon>
        <taxon>Bivalvia</taxon>
        <taxon>Autobranchia</taxon>
        <taxon>Pteriomorphia</taxon>
        <taxon>Mytilida</taxon>
        <taxon>Mytiloidea</taxon>
        <taxon>Mytilidae</taxon>
        <taxon>Mytilinae</taxon>
        <taxon>Mytilus</taxon>
    </lineage>
</organism>
<evidence type="ECO:0000313" key="4">
    <source>
        <dbReference type="Proteomes" id="UP000507470"/>
    </source>
</evidence>
<feature type="domain" description="Immunoglobulin I-set" evidence="2">
    <location>
        <begin position="2"/>
        <end position="68"/>
    </location>
</feature>
<reference evidence="3 4" key="1">
    <citation type="submission" date="2020-06" db="EMBL/GenBank/DDBJ databases">
        <authorList>
            <person name="Li R."/>
            <person name="Bekaert M."/>
        </authorList>
    </citation>
    <scope>NUCLEOTIDE SEQUENCE [LARGE SCALE GENOMIC DNA]</scope>
    <source>
        <strain evidence="4">wild</strain>
    </source>
</reference>
<evidence type="ECO:0000256" key="1">
    <source>
        <dbReference type="SAM" id="MobiDB-lite"/>
    </source>
</evidence>
<dbReference type="Gene3D" id="2.60.40.10">
    <property type="entry name" value="Immunoglobulins"/>
    <property type="match status" value="1"/>
</dbReference>
<name>A0A6J8AMQ9_MYTCO</name>
<dbReference type="SUPFAM" id="SSF52540">
    <property type="entry name" value="P-loop containing nucleoside triphosphate hydrolases"/>
    <property type="match status" value="1"/>
</dbReference>
<feature type="compositionally biased region" description="Polar residues" evidence="1">
    <location>
        <begin position="204"/>
        <end position="214"/>
    </location>
</feature>
<feature type="compositionally biased region" description="Polar residues" evidence="1">
    <location>
        <begin position="234"/>
        <end position="258"/>
    </location>
</feature>